<dbReference type="EMBL" id="SHLC01000001">
    <property type="protein sequence ID" value="RZU66509.1"/>
    <property type="molecule type" value="Genomic_DNA"/>
</dbReference>
<dbReference type="AlphaFoldDB" id="A0A4Q8AR37"/>
<evidence type="ECO:0000313" key="4">
    <source>
        <dbReference type="Proteomes" id="UP000291483"/>
    </source>
</evidence>
<proteinExistence type="predicted"/>
<evidence type="ECO:0000256" key="1">
    <source>
        <dbReference type="ARBA" id="ARBA00022679"/>
    </source>
</evidence>
<name>A0A4Q8AR37_9MICO</name>
<dbReference type="GO" id="GO:0016757">
    <property type="term" value="F:glycosyltransferase activity"/>
    <property type="evidence" value="ECO:0007669"/>
    <property type="project" value="InterPro"/>
</dbReference>
<gene>
    <name evidence="3" type="ORF">EV379_2867</name>
</gene>
<dbReference type="InterPro" id="IPR001296">
    <property type="entry name" value="Glyco_trans_1"/>
</dbReference>
<evidence type="ECO:0000313" key="3">
    <source>
        <dbReference type="EMBL" id="RZU66509.1"/>
    </source>
</evidence>
<comment type="caution">
    <text evidence="3">The sequence shown here is derived from an EMBL/GenBank/DDBJ whole genome shotgun (WGS) entry which is preliminary data.</text>
</comment>
<protein>
    <submittedName>
        <fullName evidence="3">Glycosyl transferase family 1</fullName>
    </submittedName>
</protein>
<dbReference type="PANTHER" id="PTHR46401">
    <property type="entry name" value="GLYCOSYLTRANSFERASE WBBK-RELATED"/>
    <property type="match status" value="1"/>
</dbReference>
<dbReference type="Gene3D" id="3.40.50.2000">
    <property type="entry name" value="Glycogen Phosphorylase B"/>
    <property type="match status" value="2"/>
</dbReference>
<reference evidence="3 4" key="1">
    <citation type="submission" date="2019-02" db="EMBL/GenBank/DDBJ databases">
        <title>Sequencing the genomes of 1000 actinobacteria strains.</title>
        <authorList>
            <person name="Klenk H.-P."/>
        </authorList>
    </citation>
    <scope>NUCLEOTIDE SEQUENCE [LARGE SCALE GENOMIC DNA]</scope>
    <source>
        <strain evidence="3 4">DSM 18319</strain>
    </source>
</reference>
<dbReference type="GO" id="GO:0009103">
    <property type="term" value="P:lipopolysaccharide biosynthetic process"/>
    <property type="evidence" value="ECO:0007669"/>
    <property type="project" value="TreeGrafter"/>
</dbReference>
<organism evidence="3 4">
    <name type="scientific">Microterricola gilva</name>
    <dbReference type="NCBI Taxonomy" id="393267"/>
    <lineage>
        <taxon>Bacteria</taxon>
        <taxon>Bacillati</taxon>
        <taxon>Actinomycetota</taxon>
        <taxon>Actinomycetes</taxon>
        <taxon>Micrococcales</taxon>
        <taxon>Microbacteriaceae</taxon>
        <taxon>Microterricola</taxon>
    </lineage>
</organism>
<dbReference type="Pfam" id="PF00534">
    <property type="entry name" value="Glycos_transf_1"/>
    <property type="match status" value="1"/>
</dbReference>
<dbReference type="PANTHER" id="PTHR46401:SF2">
    <property type="entry name" value="GLYCOSYLTRANSFERASE WBBK-RELATED"/>
    <property type="match status" value="1"/>
</dbReference>
<dbReference type="SUPFAM" id="SSF53756">
    <property type="entry name" value="UDP-Glycosyltransferase/glycogen phosphorylase"/>
    <property type="match status" value="1"/>
</dbReference>
<dbReference type="Proteomes" id="UP000291483">
    <property type="component" value="Unassembled WGS sequence"/>
</dbReference>
<keyword evidence="4" id="KW-1185">Reference proteome</keyword>
<keyword evidence="1 3" id="KW-0808">Transferase</keyword>
<sequence length="337" mass="36525">MAAGFDVLMVAVSDGSSSSPQLRDFGERVAAALGEFSPNIVQAGPLTDVAAEVVKHWDGPLIVTSWGFDLMKDVDIDVLALAQARRSIERADAILVDNDGPQAKALALGAPAGSIVQFPWGIDLARMTPEGLDLRQELGWVNDERVVLCARQHEPLYDLHTLIRAFILAASSDRELRLLIASGGSLSATLEQMIVDAGLAERVQFIGSVDWARLPALYRTADLYISPSPVDGTSVSLLEAMACGTPVCVTAIPGNAQWVTEHSGSSFPVGDVDRLSTFMRECHRRTSPDEASAERTRNALTLVRERADWAKAPQRLRDLADLAISRHQDRHPEKGTQ</sequence>
<evidence type="ECO:0000259" key="2">
    <source>
        <dbReference type="Pfam" id="PF00534"/>
    </source>
</evidence>
<feature type="domain" description="Glycosyl transferase family 1" evidence="2">
    <location>
        <begin position="134"/>
        <end position="277"/>
    </location>
</feature>
<accession>A0A4Q8AR37</accession>